<evidence type="ECO:0000256" key="1">
    <source>
        <dbReference type="ARBA" id="ARBA00001946"/>
    </source>
</evidence>
<evidence type="ECO:0000259" key="5">
    <source>
        <dbReference type="Pfam" id="PF03936"/>
    </source>
</evidence>
<gene>
    <name evidence="6" type="ORF">CITCOLO1_LOCUS19748</name>
</gene>
<dbReference type="InterPro" id="IPR050148">
    <property type="entry name" value="Terpene_synthase-like"/>
</dbReference>
<evidence type="ECO:0000256" key="4">
    <source>
        <dbReference type="ARBA" id="ARBA00023239"/>
    </source>
</evidence>
<evidence type="ECO:0000313" key="7">
    <source>
        <dbReference type="Proteomes" id="UP001642487"/>
    </source>
</evidence>
<name>A0ABP0Z6L9_9ROSI</name>
<keyword evidence="4" id="KW-0456">Lyase</keyword>
<reference evidence="6 7" key="1">
    <citation type="submission" date="2024-03" db="EMBL/GenBank/DDBJ databases">
        <authorList>
            <person name="Gkanogiannis A."/>
            <person name="Becerra Lopez-Lavalle L."/>
        </authorList>
    </citation>
    <scope>NUCLEOTIDE SEQUENCE [LARGE SCALE GENOMIC DNA]</scope>
</reference>
<dbReference type="SUPFAM" id="SSF48576">
    <property type="entry name" value="Terpenoid synthases"/>
    <property type="match status" value="1"/>
</dbReference>
<evidence type="ECO:0000313" key="6">
    <source>
        <dbReference type="EMBL" id="CAK9327371.1"/>
    </source>
</evidence>
<feature type="domain" description="Terpene synthase metal-binding" evidence="5">
    <location>
        <begin position="50"/>
        <end position="219"/>
    </location>
</feature>
<dbReference type="PANTHER" id="PTHR31225">
    <property type="entry name" value="OS04G0344100 PROTEIN-RELATED"/>
    <property type="match status" value="1"/>
</dbReference>
<accession>A0ABP0Z6L9</accession>
<organism evidence="6 7">
    <name type="scientific">Citrullus colocynthis</name>
    <name type="common">colocynth</name>
    <dbReference type="NCBI Taxonomy" id="252529"/>
    <lineage>
        <taxon>Eukaryota</taxon>
        <taxon>Viridiplantae</taxon>
        <taxon>Streptophyta</taxon>
        <taxon>Embryophyta</taxon>
        <taxon>Tracheophyta</taxon>
        <taxon>Spermatophyta</taxon>
        <taxon>Magnoliopsida</taxon>
        <taxon>eudicotyledons</taxon>
        <taxon>Gunneridae</taxon>
        <taxon>Pentapetalae</taxon>
        <taxon>rosids</taxon>
        <taxon>fabids</taxon>
        <taxon>Cucurbitales</taxon>
        <taxon>Cucurbitaceae</taxon>
        <taxon>Benincaseae</taxon>
        <taxon>Citrullus</taxon>
    </lineage>
</organism>
<dbReference type="InterPro" id="IPR008949">
    <property type="entry name" value="Isoprenoid_synthase_dom_sf"/>
</dbReference>
<dbReference type="InterPro" id="IPR005630">
    <property type="entry name" value="Terpene_synthase_metal-bd"/>
</dbReference>
<dbReference type="Pfam" id="PF03936">
    <property type="entry name" value="Terpene_synth_C"/>
    <property type="match status" value="1"/>
</dbReference>
<keyword evidence="7" id="KW-1185">Reference proteome</keyword>
<evidence type="ECO:0000256" key="2">
    <source>
        <dbReference type="ARBA" id="ARBA00022723"/>
    </source>
</evidence>
<protein>
    <recommendedName>
        <fullName evidence="5">Terpene synthase metal-binding domain-containing protein</fullName>
    </recommendedName>
</protein>
<proteinExistence type="predicted"/>
<dbReference type="EMBL" id="OZ021742">
    <property type="protein sequence ID" value="CAK9327371.1"/>
    <property type="molecule type" value="Genomic_DNA"/>
</dbReference>
<dbReference type="Gene3D" id="1.10.600.10">
    <property type="entry name" value="Farnesyl Diphosphate Synthase"/>
    <property type="match status" value="1"/>
</dbReference>
<comment type="cofactor">
    <cofactor evidence="1">
        <name>Mg(2+)</name>
        <dbReference type="ChEBI" id="CHEBI:18420"/>
    </cofactor>
</comment>
<keyword evidence="3" id="KW-0460">Magnesium</keyword>
<dbReference type="PANTHER" id="PTHR31225:SF0">
    <property type="entry name" value="S-(+)-LINALOOL SYNTHASE, CHLOROPLASTIC"/>
    <property type="match status" value="1"/>
</dbReference>
<dbReference type="Proteomes" id="UP001642487">
    <property type="component" value="Chromosome 8"/>
</dbReference>
<sequence>MMVGGHVNDDKRWVEGGRGKKMVERKWFGERVEFCPKSSDSMVPRLDALWDLAAVESLPNCIQICFKYLLQVTNELSFMVYKKHGWNPMGSLRKAWVKLCKAFLVEAEWLSCGHSPSAEEYLRNGVVSSGVHAILVRAFFLLGQEITNKTVELLDNDSDIVLSSAIILRLWDDMGNAQDEKQKGRDGSYAEYYMKEHPNISYEGTQQHIKKKISEAWKTLNKEHLFSNLFPTNFPQASLNIARAVPLAYNYGRNQSIMTIDKFMENITDLP</sequence>
<keyword evidence="2" id="KW-0479">Metal-binding</keyword>
<evidence type="ECO:0000256" key="3">
    <source>
        <dbReference type="ARBA" id="ARBA00022842"/>
    </source>
</evidence>